<accession>A0A559JMU5</accession>
<dbReference type="Gene3D" id="1.25.40.10">
    <property type="entry name" value="Tetratricopeptide repeat domain"/>
    <property type="match status" value="1"/>
</dbReference>
<protein>
    <recommendedName>
        <fullName evidence="3">Carboxypeptidase regulatory-like domain-containing protein</fullName>
    </recommendedName>
</protein>
<evidence type="ECO:0000313" key="2">
    <source>
        <dbReference type="Proteomes" id="UP000316330"/>
    </source>
</evidence>
<evidence type="ECO:0000313" key="1">
    <source>
        <dbReference type="EMBL" id="TVY01193.1"/>
    </source>
</evidence>
<proteinExistence type="predicted"/>
<dbReference type="InterPro" id="IPR011990">
    <property type="entry name" value="TPR-like_helical_dom_sf"/>
</dbReference>
<dbReference type="SUPFAM" id="SSF49452">
    <property type="entry name" value="Starch-binding domain-like"/>
    <property type="match status" value="1"/>
</dbReference>
<dbReference type="SUPFAM" id="SSF48452">
    <property type="entry name" value="TPR-like"/>
    <property type="match status" value="2"/>
</dbReference>
<dbReference type="GO" id="GO:0030246">
    <property type="term" value="F:carbohydrate binding"/>
    <property type="evidence" value="ECO:0007669"/>
    <property type="project" value="InterPro"/>
</dbReference>
<dbReference type="RefSeq" id="WP_144700280.1">
    <property type="nucleotide sequence ID" value="NZ_VNJJ01000004.1"/>
</dbReference>
<dbReference type="AlphaFoldDB" id="A0A559JMU5"/>
<keyword evidence="2" id="KW-1185">Reference proteome</keyword>
<dbReference type="OrthoDB" id="1947780at2"/>
<comment type="caution">
    <text evidence="1">The sequence shown here is derived from an EMBL/GenBank/DDBJ whole genome shotgun (WGS) entry which is preliminary data.</text>
</comment>
<dbReference type="Gene3D" id="2.60.40.10">
    <property type="entry name" value="Immunoglobulins"/>
    <property type="match status" value="1"/>
</dbReference>
<dbReference type="EMBL" id="VNJJ01000004">
    <property type="protein sequence ID" value="TVY01193.1"/>
    <property type="molecule type" value="Genomic_DNA"/>
</dbReference>
<reference evidence="1 2" key="1">
    <citation type="submission" date="2019-07" db="EMBL/GenBank/DDBJ databases">
        <authorList>
            <person name="Kim J."/>
        </authorList>
    </citation>
    <scope>NUCLEOTIDE SEQUENCE [LARGE SCALE GENOMIC DNA]</scope>
    <source>
        <strain evidence="1 2">G13</strain>
    </source>
</reference>
<dbReference type="Proteomes" id="UP000316330">
    <property type="component" value="Unassembled WGS sequence"/>
</dbReference>
<dbReference type="InterPro" id="IPR013784">
    <property type="entry name" value="Carb-bd-like_fold"/>
</dbReference>
<gene>
    <name evidence="1" type="ORF">FPZ45_08570</name>
</gene>
<dbReference type="InterPro" id="IPR013783">
    <property type="entry name" value="Ig-like_fold"/>
</dbReference>
<sequence length="751" mass="84805">MKVTIKVKHLAIGVLAIGLALTLLQFVVIPKLQVRAAIKHFEAGNVEGKREMLALIDNAASPGKRWELIRQYMIGPGGLSIANRYDVYVGPSSTMGGGSGSSVRDYREWGWEEKLPYLLEYVSDAPVGMDWFEAAKQIAEYYLSEGRTNEALSMLELAEGRRGDAWGARLKLERAKIYAARGDTEAAGRLVDEMEAAKPSESLDLDGDIVQFKARLLVAEGKARDALQEIDREIETTREWMEAEKKKFPDMQEFTPAKLERLKTFRQLLRQAVDDGADKDAAVSGTVKRSDGTPLARVGVFLRSEQDVNHSVIDGEPYQTLTDAQGRYEFKNVIPGNYQLYLGLQFDQIDGWTWPTMYGDWIVVEGGKAIHQDVALQRLIEIQSPSDEEVLADSKVKFSWQAVEGAVHYSLYGQLPIEHGVSSVLIRDRILGHSTELPVETLYEASGGGYSYQEVNGEMVLETRQLLGFADPNSRYSWYVEAYDERGRLITRSNGYRLNEDTMGPLPFFYLKERSLNAADELLLSGRLDEALAEYKKSFEADRSDRYSLNQIIRILGGQAAMARHSKTSDEAIPYLERMMELAPGKSDTLFNLFDYYEGKRDWAKVDTYYRQYLSAREGVLDGYAQSRYATALMKQKRLDEASAQFREALENDTSHRFVGNFLAVELYKSGSIELVAKLAETYPQRASYDYSDWSRLIRGLAQESRNYESETYGKTLKEALEAYFDGNESVMDGIRQPALKAFVEALRKVS</sequence>
<name>A0A559JMU5_9BACL</name>
<evidence type="ECO:0008006" key="3">
    <source>
        <dbReference type="Google" id="ProtNLM"/>
    </source>
</evidence>
<organism evidence="1 2">
    <name type="scientific">Cohnella terricola</name>
    <dbReference type="NCBI Taxonomy" id="1289167"/>
    <lineage>
        <taxon>Bacteria</taxon>
        <taxon>Bacillati</taxon>
        <taxon>Bacillota</taxon>
        <taxon>Bacilli</taxon>
        <taxon>Bacillales</taxon>
        <taxon>Paenibacillaceae</taxon>
        <taxon>Cohnella</taxon>
    </lineage>
</organism>